<sequence>MVLKPGAAIGTYIIITTIAAISVPGFSLQAILTPKMLGWRNWHGLDKRCQEARRRGKRRDMRLEESRLSDEIYFGWTAAV</sequence>
<keyword evidence="1" id="KW-0472">Membrane</keyword>
<reference evidence="2" key="1">
    <citation type="journal article" date="2020" name="Stud. Mycol.">
        <title>101 Dothideomycetes genomes: a test case for predicting lifestyles and emergence of pathogens.</title>
        <authorList>
            <person name="Haridas S."/>
            <person name="Albert R."/>
            <person name="Binder M."/>
            <person name="Bloem J."/>
            <person name="Labutti K."/>
            <person name="Salamov A."/>
            <person name="Andreopoulos B."/>
            <person name="Baker S."/>
            <person name="Barry K."/>
            <person name="Bills G."/>
            <person name="Bluhm B."/>
            <person name="Cannon C."/>
            <person name="Castanera R."/>
            <person name="Culley D."/>
            <person name="Daum C."/>
            <person name="Ezra D."/>
            <person name="Gonzalez J."/>
            <person name="Henrissat B."/>
            <person name="Kuo A."/>
            <person name="Liang C."/>
            <person name="Lipzen A."/>
            <person name="Lutzoni F."/>
            <person name="Magnuson J."/>
            <person name="Mondo S."/>
            <person name="Nolan M."/>
            <person name="Ohm R."/>
            <person name="Pangilinan J."/>
            <person name="Park H.-J."/>
            <person name="Ramirez L."/>
            <person name="Alfaro M."/>
            <person name="Sun H."/>
            <person name="Tritt A."/>
            <person name="Yoshinaga Y."/>
            <person name="Zwiers L.-H."/>
            <person name="Turgeon B."/>
            <person name="Goodwin S."/>
            <person name="Spatafora J."/>
            <person name="Crous P."/>
            <person name="Grigoriev I."/>
        </authorList>
    </citation>
    <scope>NUCLEOTIDE SEQUENCE</scope>
    <source>
        <strain evidence="2">CBS 161.51</strain>
    </source>
</reference>
<keyword evidence="1" id="KW-1133">Transmembrane helix</keyword>
<accession>A0A6A5SJG8</accession>
<evidence type="ECO:0000256" key="1">
    <source>
        <dbReference type="SAM" id="Phobius"/>
    </source>
</evidence>
<protein>
    <submittedName>
        <fullName evidence="2">Uncharacterized protein</fullName>
    </submittedName>
</protein>
<proteinExistence type="predicted"/>
<gene>
    <name evidence="2" type="ORF">EJ02DRAFT_457658</name>
</gene>
<feature type="transmembrane region" description="Helical" evidence="1">
    <location>
        <begin position="12"/>
        <end position="32"/>
    </location>
</feature>
<keyword evidence="3" id="KW-1185">Reference proteome</keyword>
<name>A0A6A5SJG8_9PLEO</name>
<dbReference type="AlphaFoldDB" id="A0A6A5SJG8"/>
<keyword evidence="1" id="KW-0812">Transmembrane</keyword>
<dbReference type="EMBL" id="ML976098">
    <property type="protein sequence ID" value="KAF1938676.1"/>
    <property type="molecule type" value="Genomic_DNA"/>
</dbReference>
<dbReference type="Proteomes" id="UP000800038">
    <property type="component" value="Unassembled WGS sequence"/>
</dbReference>
<organism evidence="2 3">
    <name type="scientific">Clathrospora elynae</name>
    <dbReference type="NCBI Taxonomy" id="706981"/>
    <lineage>
        <taxon>Eukaryota</taxon>
        <taxon>Fungi</taxon>
        <taxon>Dikarya</taxon>
        <taxon>Ascomycota</taxon>
        <taxon>Pezizomycotina</taxon>
        <taxon>Dothideomycetes</taxon>
        <taxon>Pleosporomycetidae</taxon>
        <taxon>Pleosporales</taxon>
        <taxon>Diademaceae</taxon>
        <taxon>Clathrospora</taxon>
    </lineage>
</organism>
<evidence type="ECO:0000313" key="3">
    <source>
        <dbReference type="Proteomes" id="UP000800038"/>
    </source>
</evidence>
<evidence type="ECO:0000313" key="2">
    <source>
        <dbReference type="EMBL" id="KAF1938676.1"/>
    </source>
</evidence>